<gene>
    <name evidence="7" type="ORF">LLEC1_01336</name>
</gene>
<protein>
    <recommendedName>
        <fullName evidence="6">Sec39 domain-containing protein</fullName>
    </recommendedName>
</protein>
<feature type="domain" description="Sec39" evidence="6">
    <location>
        <begin position="52"/>
        <end position="836"/>
    </location>
</feature>
<feature type="non-terminal residue" evidence="7">
    <location>
        <position position="1"/>
    </location>
</feature>
<dbReference type="GO" id="GO:0015031">
    <property type="term" value="P:protein transport"/>
    <property type="evidence" value="ECO:0007669"/>
    <property type="project" value="UniProtKB-KW"/>
</dbReference>
<evidence type="ECO:0000259" key="6">
    <source>
        <dbReference type="Pfam" id="PF08314"/>
    </source>
</evidence>
<comment type="caution">
    <text evidence="7">The sequence shown here is derived from an EMBL/GenBank/DDBJ whole genome shotgun (WGS) entry which is preliminary data.</text>
</comment>
<dbReference type="Pfam" id="PF08314">
    <property type="entry name" value="Sec39"/>
    <property type="match status" value="1"/>
</dbReference>
<dbReference type="PANTHER" id="PTHR40787:SF3">
    <property type="entry name" value="PROTEIN TRANSPORT PROTEIN SEC39"/>
    <property type="match status" value="1"/>
</dbReference>
<evidence type="ECO:0000256" key="5">
    <source>
        <dbReference type="SAM" id="MobiDB-lite"/>
    </source>
</evidence>
<organism evidence="7 8">
    <name type="scientific">Cordyceps confragosa</name>
    <name type="common">Lecanicillium lecanii</name>
    <dbReference type="NCBI Taxonomy" id="2714763"/>
    <lineage>
        <taxon>Eukaryota</taxon>
        <taxon>Fungi</taxon>
        <taxon>Dikarya</taxon>
        <taxon>Ascomycota</taxon>
        <taxon>Pezizomycotina</taxon>
        <taxon>Sordariomycetes</taxon>
        <taxon>Hypocreomycetidae</taxon>
        <taxon>Hypocreales</taxon>
        <taxon>Cordycipitaceae</taxon>
        <taxon>Akanthomyces</taxon>
    </lineage>
</organism>
<dbReference type="EMBL" id="LUKN01001415">
    <property type="protein sequence ID" value="OAR01029.1"/>
    <property type="molecule type" value="Genomic_DNA"/>
</dbReference>
<keyword evidence="2" id="KW-0813">Transport</keyword>
<evidence type="ECO:0000256" key="3">
    <source>
        <dbReference type="ARBA" id="ARBA00022824"/>
    </source>
</evidence>
<dbReference type="AlphaFoldDB" id="A0A179IH39"/>
<dbReference type="InterPro" id="IPR013244">
    <property type="entry name" value="Sec39_domain"/>
</dbReference>
<evidence type="ECO:0000256" key="1">
    <source>
        <dbReference type="ARBA" id="ARBA00004240"/>
    </source>
</evidence>
<name>A0A179IH39_CORDF</name>
<dbReference type="GO" id="GO:0005783">
    <property type="term" value="C:endoplasmic reticulum"/>
    <property type="evidence" value="ECO:0007669"/>
    <property type="project" value="UniProtKB-SubCell"/>
</dbReference>
<keyword evidence="4" id="KW-0653">Protein transport</keyword>
<sequence>RHSVGSTAQGEAGTCANRTEQRHCCKSAISTCNQGRGRVYRMIKRLSPAKVLLLAAHLAAQSDIGKLAFLAIQRADVLRTEIILRLLLTYLPETAKPRAYTEFLSDLSAGQLRAQAELELNTHSVDTLSDEAATKQAKKLRLISLCRQKEGSGNDGNDGTDAKDGINDLLRAFLFQRTYRINTEVGALSQLPELLQPFIDCFPSVKCWAASTVFPFVRRNCQNHINASPKYTLAEFENLPDRTAAIYLLAQSTEGDGEATGRDLRGLVAPWLYNDMRWRQEAAPESGMAIKCPGWEQVQDTILSWATKSWTIVAGAIKHWDGPRDVYFGENITMSLSEDRIQHLEKTYATTAIACVYSIAESSEEVLRSSYQVCCATRKRLDQTESSKTLEEILSDFSLLPVFKTTLSGDPKMATFMRHDLLKTSNPLTSATPESLDLIMALTISAYIATSFGVPWSVRKAGDFLFIGDEREQRGELSKLLRGVANQAPQNDDGYWQQSRDAIIWLSNWGYNAENTELLLDSRGPLGMVSREHIETEILKNLLSKSRYSLSREIYGDAKNPPLTRDKLQEAIYNCALNAFDNASNPNRTRGGLKKCDEIIHSLPAMLEKSSLPVKRVEALLRASHALSDYRLVLKQGEPFSPIVLRVHSDPIIIIEKVLNQNPKAYTRLQEFLEMGADMVHAGLTSPASATRRAETLPQVEQRLFIAEKRIVAMCIEAALNEDDFETAYSYVVSRLGNVARPKPGRADALSDTWSWVAALKAGQYIRTERSQQPTHLGTASGNPEVRHLEQRIECLAMAIRAAPPAELQQILKSFRRCEEQLDSAIREEAATEVAWDAVGDFSALPGNFEPPVQRTAQPPRNMTASTAARQGEEAPMSLFDLSRATARIAQRNLTALSNLQGMPPAVGKGDVLQEPSESRTRKRDQLREAATGTLVSGVSWLIGANVNGGSGGNE</sequence>
<evidence type="ECO:0000256" key="4">
    <source>
        <dbReference type="ARBA" id="ARBA00022927"/>
    </source>
</evidence>
<proteinExistence type="predicted"/>
<dbReference type="GO" id="GO:0006890">
    <property type="term" value="P:retrograde vesicle-mediated transport, Golgi to endoplasmic reticulum"/>
    <property type="evidence" value="ECO:0007669"/>
    <property type="project" value="InterPro"/>
</dbReference>
<dbReference type="OrthoDB" id="3434013at2759"/>
<comment type="subcellular location">
    <subcellularLocation>
        <location evidence="1">Endoplasmic reticulum</location>
    </subcellularLocation>
</comment>
<reference evidence="7 8" key="1">
    <citation type="submission" date="2016-03" db="EMBL/GenBank/DDBJ databases">
        <title>Fine-scale spatial genetic structure of a fungal parasite of coffee scale insects.</title>
        <authorList>
            <person name="Jackson D."/>
            <person name="Zemenick K.A."/>
            <person name="Malloure B."/>
            <person name="Quandt C.A."/>
            <person name="James T.Y."/>
        </authorList>
    </citation>
    <scope>NUCLEOTIDE SEQUENCE [LARGE SCALE GENOMIC DNA]</scope>
    <source>
        <strain evidence="7 8">UM487</strain>
    </source>
</reference>
<feature type="non-terminal residue" evidence="7">
    <location>
        <position position="955"/>
    </location>
</feature>
<feature type="compositionally biased region" description="Basic and acidic residues" evidence="5">
    <location>
        <begin position="917"/>
        <end position="927"/>
    </location>
</feature>
<evidence type="ECO:0000256" key="2">
    <source>
        <dbReference type="ARBA" id="ARBA00022448"/>
    </source>
</evidence>
<evidence type="ECO:0000313" key="7">
    <source>
        <dbReference type="EMBL" id="OAR01029.1"/>
    </source>
</evidence>
<accession>A0A179IH39</accession>
<dbReference type="OMA" id="GMKRAYD"/>
<evidence type="ECO:0000313" key="8">
    <source>
        <dbReference type="Proteomes" id="UP000243081"/>
    </source>
</evidence>
<feature type="region of interest" description="Disordered" evidence="5">
    <location>
        <begin position="900"/>
        <end position="927"/>
    </location>
</feature>
<dbReference type="Proteomes" id="UP000243081">
    <property type="component" value="Unassembled WGS sequence"/>
</dbReference>
<dbReference type="PANTHER" id="PTHR40787">
    <property type="entry name" value="SECRETED PROTEIN"/>
    <property type="match status" value="1"/>
</dbReference>
<keyword evidence="8" id="KW-1185">Reference proteome</keyword>
<keyword evidence="3" id="KW-0256">Endoplasmic reticulum</keyword>